<dbReference type="GO" id="GO:0005739">
    <property type="term" value="C:mitochondrion"/>
    <property type="evidence" value="ECO:0007669"/>
    <property type="project" value="UniProtKB-SubCell"/>
</dbReference>
<evidence type="ECO:0000256" key="1">
    <source>
        <dbReference type="ARBA" id="ARBA00004173"/>
    </source>
</evidence>
<dbReference type="OrthoDB" id="19619at2759"/>
<feature type="region of interest" description="Disordered" evidence="4">
    <location>
        <begin position="1"/>
        <end position="37"/>
    </location>
</feature>
<reference evidence="5" key="2">
    <citation type="submission" date="2021-02" db="EMBL/GenBank/DDBJ databases">
        <title>Aspergillus puulaauensis MK2 genome sequence.</title>
        <authorList>
            <person name="Futagami T."/>
            <person name="Mori K."/>
            <person name="Kadooka C."/>
            <person name="Tanaka T."/>
        </authorList>
    </citation>
    <scope>NUCLEOTIDE SEQUENCE</scope>
    <source>
        <strain evidence="5">MK2</strain>
    </source>
</reference>
<evidence type="ECO:0000313" key="5">
    <source>
        <dbReference type="EMBL" id="BCS22928.1"/>
    </source>
</evidence>
<accession>A0A7R8AMR2</accession>
<dbReference type="KEGG" id="apuu:APUU_31153S"/>
<organism evidence="5 6">
    <name type="scientific">Aspergillus puulaauensis</name>
    <dbReference type="NCBI Taxonomy" id="1220207"/>
    <lineage>
        <taxon>Eukaryota</taxon>
        <taxon>Fungi</taxon>
        <taxon>Dikarya</taxon>
        <taxon>Ascomycota</taxon>
        <taxon>Pezizomycotina</taxon>
        <taxon>Eurotiomycetes</taxon>
        <taxon>Eurotiomycetidae</taxon>
        <taxon>Eurotiales</taxon>
        <taxon>Aspergillaceae</taxon>
        <taxon>Aspergillus</taxon>
    </lineage>
</organism>
<dbReference type="InterPro" id="IPR051975">
    <property type="entry name" value="mtLSU_mL45"/>
</dbReference>
<feature type="compositionally biased region" description="Basic residues" evidence="4">
    <location>
        <begin position="21"/>
        <end position="35"/>
    </location>
</feature>
<dbReference type="GeneID" id="64972933"/>
<dbReference type="EMBL" id="AP024445">
    <property type="protein sequence ID" value="BCS22928.1"/>
    <property type="molecule type" value="Genomic_DNA"/>
</dbReference>
<dbReference type="Proteomes" id="UP000654913">
    <property type="component" value="Chromosome 3"/>
</dbReference>
<evidence type="ECO:0000313" key="6">
    <source>
        <dbReference type="Proteomes" id="UP000654913"/>
    </source>
</evidence>
<dbReference type="RefSeq" id="XP_041555122.1">
    <property type="nucleotide sequence ID" value="XM_041702325.1"/>
</dbReference>
<dbReference type="Gene3D" id="3.10.450.240">
    <property type="match status" value="1"/>
</dbReference>
<dbReference type="AlphaFoldDB" id="A0A7R8AMR2"/>
<dbReference type="PANTHER" id="PTHR28554:SF1">
    <property type="entry name" value="LARGE RIBOSOMAL SUBUNIT PROTEIN ML45"/>
    <property type="match status" value="1"/>
</dbReference>
<keyword evidence="3" id="KW-0496">Mitochondrion</keyword>
<dbReference type="PANTHER" id="PTHR28554">
    <property type="entry name" value="39S RIBOSOMAL PROTEIN L45, MITOCHONDRIAL"/>
    <property type="match status" value="1"/>
</dbReference>
<gene>
    <name evidence="5" type="ORF">APUU_31153S</name>
</gene>
<evidence type="ECO:0000256" key="3">
    <source>
        <dbReference type="ARBA" id="ARBA00023128"/>
    </source>
</evidence>
<evidence type="ECO:0000256" key="2">
    <source>
        <dbReference type="ARBA" id="ARBA00022946"/>
    </source>
</evidence>
<sequence>MKRRFELPSPSFGGSRDTSRISHRRKKSPHFKASRNRLDSQPNFIMATSIAGAPLFSAARARTAVLSPSSTIALSQCRQFSLSAQYSALQKGMPQTLSVKQPSQPSMKSRGQNMSRSELPQDIGLLPGTYIRPLWRDMPSIFQQPRERLHFEWLWVKSWFQNFLGLFVYSKTGGKGLPLRLKERRQIAREFHQRMYSAFADGDATTLRKICCTGLANNLIGRIAARPKGEIVTWSLDKYIRSPSTFFTGIRVVSDRATQIPELADSGVRQVVLRITSRQSTGKAQRQISGDYVPADVKQRDCTEYIVLQKLRWIGEEEGWRVWGHATPTTIDDLSSPLFAQGLTFAERLDAMKETMGAKK</sequence>
<keyword evidence="6" id="KW-1185">Reference proteome</keyword>
<name>A0A7R8AMR2_9EURO</name>
<keyword evidence="2" id="KW-0809">Transit peptide</keyword>
<feature type="region of interest" description="Disordered" evidence="4">
    <location>
        <begin position="96"/>
        <end position="118"/>
    </location>
</feature>
<protein>
    <recommendedName>
        <fullName evidence="7">Tim44-like domain-containing protein</fullName>
    </recommendedName>
</protein>
<reference evidence="5" key="1">
    <citation type="submission" date="2021-01" db="EMBL/GenBank/DDBJ databases">
        <authorList>
            <consortium name="Aspergillus puulaauensis MK2 genome sequencing consortium"/>
            <person name="Kazuki M."/>
            <person name="Futagami T."/>
        </authorList>
    </citation>
    <scope>NUCLEOTIDE SEQUENCE</scope>
    <source>
        <strain evidence="5">MK2</strain>
    </source>
</reference>
<comment type="subcellular location">
    <subcellularLocation>
        <location evidence="1">Mitochondrion</location>
    </subcellularLocation>
</comment>
<evidence type="ECO:0008006" key="7">
    <source>
        <dbReference type="Google" id="ProtNLM"/>
    </source>
</evidence>
<evidence type="ECO:0000256" key="4">
    <source>
        <dbReference type="SAM" id="MobiDB-lite"/>
    </source>
</evidence>
<proteinExistence type="predicted"/>